<dbReference type="GO" id="GO:0005506">
    <property type="term" value="F:iron ion binding"/>
    <property type="evidence" value="ECO:0007669"/>
    <property type="project" value="UniProtKB-UniRule"/>
</dbReference>
<evidence type="ECO:0000256" key="3">
    <source>
        <dbReference type="ARBA" id="ARBA00022694"/>
    </source>
</evidence>
<feature type="binding site" evidence="8">
    <location>
        <position position="197"/>
    </location>
    <ligand>
        <name>substrate</name>
    </ligand>
</feature>
<dbReference type="InterPro" id="IPR043129">
    <property type="entry name" value="ATPase_NBD"/>
</dbReference>
<reference evidence="10" key="1">
    <citation type="submission" date="2021-05" db="EMBL/GenBank/DDBJ databases">
        <title>Energy efficiency and biological interactions define the core microbiome of deep oligotrophic groundwater.</title>
        <authorList>
            <person name="Mehrshad M."/>
            <person name="Lopez-Fernandez M."/>
            <person name="Bell E."/>
            <person name="Bernier-Latmani R."/>
            <person name="Bertilsson S."/>
            <person name="Dopson M."/>
        </authorList>
    </citation>
    <scope>NUCLEOTIDE SEQUENCE</scope>
    <source>
        <strain evidence="10">Modern_marine.mb.64</strain>
    </source>
</reference>
<feature type="binding site" evidence="8">
    <location>
        <position position="201"/>
    </location>
    <ligand>
        <name>substrate</name>
    </ligand>
</feature>
<dbReference type="GO" id="GO:0005737">
    <property type="term" value="C:cytoplasm"/>
    <property type="evidence" value="ECO:0007669"/>
    <property type="project" value="UniProtKB-SubCell"/>
</dbReference>
<comment type="caution">
    <text evidence="10">The sequence shown here is derived from an EMBL/GenBank/DDBJ whole genome shotgun (WGS) entry which is preliminary data.</text>
</comment>
<evidence type="ECO:0000256" key="2">
    <source>
        <dbReference type="ARBA" id="ARBA00022679"/>
    </source>
</evidence>
<evidence type="ECO:0000256" key="7">
    <source>
        <dbReference type="ARBA" id="ARBA00048117"/>
    </source>
</evidence>
<feature type="binding site" evidence="8">
    <location>
        <position position="184"/>
    </location>
    <ligand>
        <name>substrate</name>
    </ligand>
</feature>
<keyword evidence="1 8" id="KW-0963">Cytoplasm</keyword>
<dbReference type="NCBIfam" id="TIGR00329">
    <property type="entry name" value="gcp_kae1"/>
    <property type="match status" value="1"/>
</dbReference>
<dbReference type="CDD" id="cd24133">
    <property type="entry name" value="ASKHA_NBD_TsaD_bac"/>
    <property type="match status" value="1"/>
</dbReference>
<comment type="similarity">
    <text evidence="8">Belongs to the KAE1 / TsaD family.</text>
</comment>
<accession>A0A948RRJ1</accession>
<feature type="domain" description="Gcp-like" evidence="9">
    <location>
        <begin position="42"/>
        <end position="334"/>
    </location>
</feature>
<comment type="cofactor">
    <cofactor evidence="8">
        <name>Fe(2+)</name>
        <dbReference type="ChEBI" id="CHEBI:29033"/>
    </cofactor>
    <text evidence="8">Binds 1 Fe(2+) ion per subunit.</text>
</comment>
<evidence type="ECO:0000313" key="10">
    <source>
        <dbReference type="EMBL" id="MBU2689550.1"/>
    </source>
</evidence>
<dbReference type="EMBL" id="JAHJDP010000011">
    <property type="protein sequence ID" value="MBU2689550.1"/>
    <property type="molecule type" value="Genomic_DNA"/>
</dbReference>
<dbReference type="HAMAP" id="MF_01445">
    <property type="entry name" value="TsaD"/>
    <property type="match status" value="1"/>
</dbReference>
<keyword evidence="2 8" id="KW-0808">Transferase</keyword>
<dbReference type="AlphaFoldDB" id="A0A948RRJ1"/>
<dbReference type="Proteomes" id="UP000777784">
    <property type="component" value="Unassembled WGS sequence"/>
</dbReference>
<dbReference type="GO" id="GO:0061711">
    <property type="term" value="F:tRNA N(6)-L-threonylcarbamoyladenine synthase activity"/>
    <property type="evidence" value="ECO:0007669"/>
    <property type="project" value="UniProtKB-EC"/>
</dbReference>
<organism evidence="10 11">
    <name type="scientific">Eiseniibacteriota bacterium</name>
    <dbReference type="NCBI Taxonomy" id="2212470"/>
    <lineage>
        <taxon>Bacteria</taxon>
        <taxon>Candidatus Eiseniibacteriota</taxon>
    </lineage>
</organism>
<feature type="binding site" evidence="8">
    <location>
        <begin position="151"/>
        <end position="155"/>
    </location>
    <ligand>
        <name>substrate</name>
    </ligand>
</feature>
<dbReference type="GO" id="GO:0002949">
    <property type="term" value="P:tRNA threonylcarbamoyladenosine modification"/>
    <property type="evidence" value="ECO:0007669"/>
    <property type="project" value="UniProtKB-UniRule"/>
</dbReference>
<dbReference type="NCBIfam" id="TIGR03723">
    <property type="entry name" value="T6A_TsaD_YgjD"/>
    <property type="match status" value="1"/>
</dbReference>
<feature type="binding site" evidence="8">
    <location>
        <position position="328"/>
    </location>
    <ligand>
        <name>Fe cation</name>
        <dbReference type="ChEBI" id="CHEBI:24875"/>
    </ligand>
</feature>
<keyword evidence="4 8" id="KW-0479">Metal-binding</keyword>
<evidence type="ECO:0000256" key="6">
    <source>
        <dbReference type="ARBA" id="ARBA00023315"/>
    </source>
</evidence>
<dbReference type="FunFam" id="3.30.420.40:FF:000040">
    <property type="entry name" value="tRNA N6-adenosine threonylcarbamoyltransferase"/>
    <property type="match status" value="1"/>
</dbReference>
<dbReference type="EC" id="2.3.1.234" evidence="8"/>
<evidence type="ECO:0000313" key="11">
    <source>
        <dbReference type="Proteomes" id="UP000777784"/>
    </source>
</evidence>
<comment type="catalytic activity">
    <reaction evidence="7 8">
        <text>L-threonylcarbamoyladenylate + adenosine(37) in tRNA = N(6)-L-threonylcarbamoyladenosine(37) in tRNA + AMP + H(+)</text>
        <dbReference type="Rhea" id="RHEA:37059"/>
        <dbReference type="Rhea" id="RHEA-COMP:10162"/>
        <dbReference type="Rhea" id="RHEA-COMP:10163"/>
        <dbReference type="ChEBI" id="CHEBI:15378"/>
        <dbReference type="ChEBI" id="CHEBI:73682"/>
        <dbReference type="ChEBI" id="CHEBI:74411"/>
        <dbReference type="ChEBI" id="CHEBI:74418"/>
        <dbReference type="ChEBI" id="CHEBI:456215"/>
        <dbReference type="EC" id="2.3.1.234"/>
    </reaction>
</comment>
<dbReference type="Pfam" id="PF00814">
    <property type="entry name" value="TsaD"/>
    <property type="match status" value="1"/>
</dbReference>
<evidence type="ECO:0000259" key="9">
    <source>
        <dbReference type="Pfam" id="PF00814"/>
    </source>
</evidence>
<dbReference type="Gene3D" id="3.30.420.40">
    <property type="match status" value="2"/>
</dbReference>
<evidence type="ECO:0000256" key="1">
    <source>
        <dbReference type="ARBA" id="ARBA00022490"/>
    </source>
</evidence>
<comment type="function">
    <text evidence="8">Required for the formation of a threonylcarbamoyl group on adenosine at position 37 (t(6)A37) in tRNAs that read codons beginning with adenine. Is involved in the transfer of the threonylcarbamoyl moiety of threonylcarbamoyl-AMP (TC-AMP) to the N6 group of A37, together with TsaE and TsaB. TsaD likely plays a direct catalytic role in this reaction.</text>
</comment>
<dbReference type="InterPro" id="IPR022450">
    <property type="entry name" value="TsaD"/>
</dbReference>
<protein>
    <recommendedName>
        <fullName evidence="8">tRNA N6-adenosine threonylcarbamoyltransferase</fullName>
        <ecNumber evidence="8">2.3.1.234</ecNumber>
    </recommendedName>
    <alternativeName>
        <fullName evidence="8">N6-L-threonylcarbamoyladenine synthase</fullName>
        <shortName evidence="8">t(6)A synthase</shortName>
    </alternativeName>
    <alternativeName>
        <fullName evidence="8">t(6)A37 threonylcarbamoyladenosine biosynthesis protein TsaD</fullName>
    </alternativeName>
    <alternativeName>
        <fullName evidence="8">tRNA threonylcarbamoyladenosine biosynthesis protein TsaD</fullName>
    </alternativeName>
</protein>
<sequence>MPASAPNPPRFHPPPFDPSAPLLAIESSCDDTCAAVLKLDGTILSSVVSSQQIHSEFLGIVPELASREHLRLILPVISEALEQAHVTTDDLVAVAVTNGPGLIGSLLVGLSAAKGLAYARKIPIIGVNHIEAHLMSVLAEGPAEPPAVGLVVSGGHTELIDLPEWGEWSILGATRDDAAGEAFDKVAKLLGLGFPGGPAIDRVAQAGSPDAIPFPRAMLDVAKGGLEFSFSGLKTAVKIFLDGDQRTALPEGSDERAAYVADVAASFQTAVIDVLSAKIRAALHRTGYDRVFVCGGVACNSALRARLAADAGSEGWALRIPSPKYCADNAVMVGLAGIHHFKRGEISTYALPAMPNLDDWTGEY</sequence>
<keyword evidence="6 8" id="KW-0012">Acyltransferase</keyword>
<evidence type="ECO:0000256" key="5">
    <source>
        <dbReference type="ARBA" id="ARBA00023004"/>
    </source>
</evidence>
<dbReference type="SUPFAM" id="SSF53067">
    <property type="entry name" value="Actin-like ATPase domain"/>
    <property type="match status" value="1"/>
</dbReference>
<keyword evidence="3 8" id="KW-0819">tRNA processing</keyword>
<dbReference type="PRINTS" id="PR00789">
    <property type="entry name" value="OSIALOPTASE"/>
</dbReference>
<dbReference type="InterPro" id="IPR000905">
    <property type="entry name" value="Gcp-like_dom"/>
</dbReference>
<evidence type="ECO:0000256" key="4">
    <source>
        <dbReference type="ARBA" id="ARBA00022723"/>
    </source>
</evidence>
<evidence type="ECO:0000256" key="8">
    <source>
        <dbReference type="HAMAP-Rule" id="MF_01445"/>
    </source>
</evidence>
<keyword evidence="5 8" id="KW-0408">Iron</keyword>
<dbReference type="PANTHER" id="PTHR11735:SF6">
    <property type="entry name" value="TRNA N6-ADENOSINE THREONYLCARBAMOYLTRANSFERASE, MITOCHONDRIAL"/>
    <property type="match status" value="1"/>
</dbReference>
<proteinExistence type="inferred from homology"/>
<dbReference type="PANTHER" id="PTHR11735">
    <property type="entry name" value="TRNA N6-ADENOSINE THREONYLCARBAMOYLTRANSFERASE"/>
    <property type="match status" value="1"/>
</dbReference>
<gene>
    <name evidence="8 10" type="primary">tsaD</name>
    <name evidence="10" type="ORF">KJ970_01360</name>
</gene>
<feature type="binding site" evidence="8">
    <location>
        <position position="133"/>
    </location>
    <ligand>
        <name>Fe cation</name>
        <dbReference type="ChEBI" id="CHEBI:24875"/>
    </ligand>
</feature>
<feature type="binding site" evidence="8">
    <location>
        <position position="129"/>
    </location>
    <ligand>
        <name>Fe cation</name>
        <dbReference type="ChEBI" id="CHEBI:24875"/>
    </ligand>
</feature>
<comment type="subcellular location">
    <subcellularLocation>
        <location evidence="8">Cytoplasm</location>
    </subcellularLocation>
</comment>
<feature type="binding site" evidence="8">
    <location>
        <position position="300"/>
    </location>
    <ligand>
        <name>substrate</name>
    </ligand>
</feature>
<name>A0A948RRJ1_UNCEI</name>
<dbReference type="InterPro" id="IPR017861">
    <property type="entry name" value="KAE1/TsaD"/>
</dbReference>
<dbReference type="FunFam" id="3.30.420.40:FF:000012">
    <property type="entry name" value="tRNA N6-adenosine threonylcarbamoyltransferase"/>
    <property type="match status" value="1"/>
</dbReference>